<dbReference type="NCBIfam" id="TIGR02937">
    <property type="entry name" value="sigma70-ECF"/>
    <property type="match status" value="1"/>
</dbReference>
<evidence type="ECO:0000313" key="7">
    <source>
        <dbReference type="EMBL" id="MBJ2257476.1"/>
    </source>
</evidence>
<keyword evidence="4" id="KW-0804">Transcription</keyword>
<comment type="similarity">
    <text evidence="1">Belongs to the sigma-70 factor family. ECF subfamily.</text>
</comment>
<keyword evidence="2" id="KW-0805">Transcription regulation</keyword>
<dbReference type="InterPro" id="IPR036388">
    <property type="entry name" value="WH-like_DNA-bd_sf"/>
</dbReference>
<dbReference type="InterPro" id="IPR013324">
    <property type="entry name" value="RNA_pol_sigma_r3/r4-like"/>
</dbReference>
<dbReference type="InterPro" id="IPR007627">
    <property type="entry name" value="RNA_pol_sigma70_r2"/>
</dbReference>
<protein>
    <submittedName>
        <fullName evidence="7">Sigma-70 family RNA polymerase sigma factor</fullName>
    </submittedName>
</protein>
<dbReference type="GO" id="GO:0016987">
    <property type="term" value="F:sigma factor activity"/>
    <property type="evidence" value="ECO:0007669"/>
    <property type="project" value="UniProtKB-KW"/>
</dbReference>
<dbReference type="InterPro" id="IPR013325">
    <property type="entry name" value="RNA_pol_sigma_r2"/>
</dbReference>
<feature type="domain" description="RNA polymerase sigma factor 70 region 4 type 2" evidence="6">
    <location>
        <begin position="105"/>
        <end position="157"/>
    </location>
</feature>
<dbReference type="SUPFAM" id="SSF88946">
    <property type="entry name" value="Sigma2 domain of RNA polymerase sigma factors"/>
    <property type="match status" value="1"/>
</dbReference>
<dbReference type="PANTHER" id="PTHR43133">
    <property type="entry name" value="RNA POLYMERASE ECF-TYPE SIGMA FACTO"/>
    <property type="match status" value="1"/>
</dbReference>
<evidence type="ECO:0000259" key="5">
    <source>
        <dbReference type="Pfam" id="PF04542"/>
    </source>
</evidence>
<dbReference type="Pfam" id="PF04542">
    <property type="entry name" value="Sigma70_r2"/>
    <property type="match status" value="1"/>
</dbReference>
<organism evidence="7 8">
    <name type="scientific">Pseudomonas psychrophila</name>
    <dbReference type="NCBI Taxonomy" id="122355"/>
    <lineage>
        <taxon>Bacteria</taxon>
        <taxon>Pseudomonadati</taxon>
        <taxon>Pseudomonadota</taxon>
        <taxon>Gammaproteobacteria</taxon>
        <taxon>Pseudomonadales</taxon>
        <taxon>Pseudomonadaceae</taxon>
        <taxon>Pseudomonas</taxon>
    </lineage>
</organism>
<reference evidence="7" key="1">
    <citation type="submission" date="2020-12" db="EMBL/GenBank/DDBJ databases">
        <title>Antibiotic resistance and phylogeny of Pseudomonas spp. isolated over three decades from chicken meat in the Norwegian food chain.</title>
        <authorList>
            <person name="Moen B."/>
        </authorList>
    </citation>
    <scope>NUCLEOTIDE SEQUENCE</scope>
    <source>
        <strain evidence="7">MF6762</strain>
    </source>
</reference>
<dbReference type="InterPro" id="IPR013249">
    <property type="entry name" value="RNA_pol_sigma70_r4_t2"/>
</dbReference>
<evidence type="ECO:0000313" key="8">
    <source>
        <dbReference type="Proteomes" id="UP000658390"/>
    </source>
</evidence>
<keyword evidence="3" id="KW-0731">Sigma factor</keyword>
<dbReference type="InterPro" id="IPR039425">
    <property type="entry name" value="RNA_pol_sigma-70-like"/>
</dbReference>
<feature type="domain" description="RNA polymerase sigma-70 region 2" evidence="5">
    <location>
        <begin position="14"/>
        <end position="73"/>
    </location>
</feature>
<dbReference type="GO" id="GO:0003677">
    <property type="term" value="F:DNA binding"/>
    <property type="evidence" value="ECO:0007669"/>
    <property type="project" value="InterPro"/>
</dbReference>
<evidence type="ECO:0000259" key="6">
    <source>
        <dbReference type="Pfam" id="PF08281"/>
    </source>
</evidence>
<dbReference type="RefSeq" id="WP_019828462.1">
    <property type="nucleotide sequence ID" value="NZ_ATLR01000044.1"/>
</dbReference>
<dbReference type="Gene3D" id="1.10.1740.10">
    <property type="match status" value="1"/>
</dbReference>
<proteinExistence type="inferred from homology"/>
<dbReference type="EMBL" id="JAEKCZ010000010">
    <property type="protein sequence ID" value="MBJ2257476.1"/>
    <property type="molecule type" value="Genomic_DNA"/>
</dbReference>
<comment type="caution">
    <text evidence="7">The sequence shown here is derived from an EMBL/GenBank/DDBJ whole genome shotgun (WGS) entry which is preliminary data.</text>
</comment>
<evidence type="ECO:0000256" key="3">
    <source>
        <dbReference type="ARBA" id="ARBA00023082"/>
    </source>
</evidence>
<dbReference type="Proteomes" id="UP000658390">
    <property type="component" value="Unassembled WGS sequence"/>
</dbReference>
<evidence type="ECO:0000256" key="4">
    <source>
        <dbReference type="ARBA" id="ARBA00023163"/>
    </source>
</evidence>
<sequence length="164" mass="18978">MTQKVPRKTGFFDHYEELIGTWTRRLRNRQQAQDLAHDTFVRVLESNVDAVEQPRAYLHQTARNIAVDGFRREELRAAKEQAGVPSGSSETGDPEQYMRALQLAESVERALLELPLNCRRVFVWQKIEGLTQAEIAERLGLSKNMVEKYMIRTLRHLRERVGSA</sequence>
<dbReference type="SUPFAM" id="SSF88659">
    <property type="entry name" value="Sigma3 and sigma4 domains of RNA polymerase sigma factors"/>
    <property type="match status" value="1"/>
</dbReference>
<dbReference type="AlphaFoldDB" id="A0A8I1K8A4"/>
<dbReference type="Gene3D" id="1.10.10.10">
    <property type="entry name" value="Winged helix-like DNA-binding domain superfamily/Winged helix DNA-binding domain"/>
    <property type="match status" value="1"/>
</dbReference>
<accession>A0A8I1K8A4</accession>
<dbReference type="Pfam" id="PF08281">
    <property type="entry name" value="Sigma70_r4_2"/>
    <property type="match status" value="1"/>
</dbReference>
<gene>
    <name evidence="7" type="ORF">JFT45_13220</name>
</gene>
<evidence type="ECO:0000256" key="1">
    <source>
        <dbReference type="ARBA" id="ARBA00010641"/>
    </source>
</evidence>
<dbReference type="PANTHER" id="PTHR43133:SF63">
    <property type="entry name" value="RNA POLYMERASE SIGMA FACTOR FECI-RELATED"/>
    <property type="match status" value="1"/>
</dbReference>
<evidence type="ECO:0000256" key="2">
    <source>
        <dbReference type="ARBA" id="ARBA00023015"/>
    </source>
</evidence>
<dbReference type="InterPro" id="IPR014284">
    <property type="entry name" value="RNA_pol_sigma-70_dom"/>
</dbReference>
<name>A0A8I1K8A4_9PSED</name>
<dbReference type="GO" id="GO:0006352">
    <property type="term" value="P:DNA-templated transcription initiation"/>
    <property type="evidence" value="ECO:0007669"/>
    <property type="project" value="InterPro"/>
</dbReference>